<reference evidence="2" key="1">
    <citation type="submission" date="2022-06" db="EMBL/GenBank/DDBJ databases">
        <title>Sneathiella actinostolidae sp. nov., isolated from a sea anemonein the Western Pacific Ocean.</title>
        <authorList>
            <person name="Wei M.J."/>
        </authorList>
    </citation>
    <scope>NUCLEOTIDE SEQUENCE</scope>
    <source>
        <strain evidence="2">PHK-P5</strain>
    </source>
</reference>
<sequence length="294" mass="31635">MSKVKSNGLVLEYETFGTPSDPAIILVAGLGFQLIDWPLTFCKRLAENGFFVLRFDNRDIGLSQKLEEMPVPDLVALGENIKEGTALDLPYILTDMMEDVVGILDALSIDTVHLIGMSMGGMIAQLVAIHYPERLNSLTSIMSSSGSSALPPPSAAATTVLMSAPASEDLSDVVAFGLNVNDVIGSPGYRWNREELTDHIRACVERCYYPAGYVRQYAAVFGSPSRASLLPSITTPTLVIHGTEDPLVLSEAGKETARLIPDAQLELVEGMGHDLSPALCEHLADLILPHIKAS</sequence>
<dbReference type="PRINTS" id="PR00111">
    <property type="entry name" value="ABHYDROLASE"/>
</dbReference>
<evidence type="ECO:0000313" key="2">
    <source>
        <dbReference type="EMBL" id="USG61326.1"/>
    </source>
</evidence>
<name>A0ABY4W2C9_9PROT</name>
<keyword evidence="3" id="KW-1185">Reference proteome</keyword>
<dbReference type="InterPro" id="IPR000073">
    <property type="entry name" value="AB_hydrolase_1"/>
</dbReference>
<dbReference type="PANTHER" id="PTHR43433">
    <property type="entry name" value="HYDROLASE, ALPHA/BETA FOLD FAMILY PROTEIN"/>
    <property type="match status" value="1"/>
</dbReference>
<dbReference type="PANTHER" id="PTHR43433:SF5">
    <property type="entry name" value="AB HYDROLASE-1 DOMAIN-CONTAINING PROTEIN"/>
    <property type="match status" value="1"/>
</dbReference>
<organism evidence="2 3">
    <name type="scientific">Sneathiella marina</name>
    <dbReference type="NCBI Taxonomy" id="2950108"/>
    <lineage>
        <taxon>Bacteria</taxon>
        <taxon>Pseudomonadati</taxon>
        <taxon>Pseudomonadota</taxon>
        <taxon>Alphaproteobacteria</taxon>
        <taxon>Sneathiellales</taxon>
        <taxon>Sneathiellaceae</taxon>
        <taxon>Sneathiella</taxon>
    </lineage>
</organism>
<evidence type="ECO:0000313" key="3">
    <source>
        <dbReference type="Proteomes" id="UP001056291"/>
    </source>
</evidence>
<keyword evidence="2" id="KW-0378">Hydrolase</keyword>
<dbReference type="RefSeq" id="WP_251934313.1">
    <property type="nucleotide sequence ID" value="NZ_CP098747.1"/>
</dbReference>
<gene>
    <name evidence="2" type="ORF">NBZ79_19390</name>
</gene>
<protein>
    <submittedName>
        <fullName evidence="2">Alpha/beta fold hydrolase</fullName>
    </submittedName>
</protein>
<dbReference type="Pfam" id="PF00561">
    <property type="entry name" value="Abhydrolase_1"/>
    <property type="match status" value="1"/>
</dbReference>
<dbReference type="InterPro" id="IPR050471">
    <property type="entry name" value="AB_hydrolase"/>
</dbReference>
<dbReference type="InterPro" id="IPR029058">
    <property type="entry name" value="AB_hydrolase_fold"/>
</dbReference>
<dbReference type="Gene3D" id="3.40.50.1820">
    <property type="entry name" value="alpha/beta hydrolase"/>
    <property type="match status" value="1"/>
</dbReference>
<accession>A0ABY4W2C9</accession>
<dbReference type="Proteomes" id="UP001056291">
    <property type="component" value="Chromosome"/>
</dbReference>
<dbReference type="GO" id="GO:0016787">
    <property type="term" value="F:hydrolase activity"/>
    <property type="evidence" value="ECO:0007669"/>
    <property type="project" value="UniProtKB-KW"/>
</dbReference>
<feature type="domain" description="AB hydrolase-1" evidence="1">
    <location>
        <begin position="24"/>
        <end position="275"/>
    </location>
</feature>
<dbReference type="SUPFAM" id="SSF53474">
    <property type="entry name" value="alpha/beta-Hydrolases"/>
    <property type="match status" value="1"/>
</dbReference>
<evidence type="ECO:0000259" key="1">
    <source>
        <dbReference type="Pfam" id="PF00561"/>
    </source>
</evidence>
<dbReference type="EMBL" id="CP098747">
    <property type="protein sequence ID" value="USG61326.1"/>
    <property type="molecule type" value="Genomic_DNA"/>
</dbReference>
<proteinExistence type="predicted"/>